<dbReference type="KEGG" id="gfs:119642833"/>
<dbReference type="GeneID" id="119642833"/>
<evidence type="ECO:0000259" key="1">
    <source>
        <dbReference type="PROSITE" id="PS50280"/>
    </source>
</evidence>
<feature type="domain" description="SET" evidence="1">
    <location>
        <begin position="12"/>
        <end position="248"/>
    </location>
</feature>
<dbReference type="GO" id="GO:0008757">
    <property type="term" value="F:S-adenosylmethionine-dependent methyltransferase activity"/>
    <property type="evidence" value="ECO:0007669"/>
    <property type="project" value="UniProtKB-ARBA"/>
</dbReference>
<proteinExistence type="predicted"/>
<dbReference type="RefSeq" id="XP_037898046.1">
    <property type="nucleotide sequence ID" value="XM_038042118.1"/>
</dbReference>
<feature type="non-terminal residue" evidence="3">
    <location>
        <position position="490"/>
    </location>
</feature>
<evidence type="ECO:0000313" key="2">
    <source>
        <dbReference type="Proteomes" id="UP000092443"/>
    </source>
</evidence>
<dbReference type="GO" id="GO:0008170">
    <property type="term" value="F:N-methyltransferase activity"/>
    <property type="evidence" value="ECO:0007669"/>
    <property type="project" value="UniProtKB-ARBA"/>
</dbReference>
<accession>A0A9C5ZG17</accession>
<organism evidence="2 3">
    <name type="scientific">Glossina fuscipes</name>
    <dbReference type="NCBI Taxonomy" id="7396"/>
    <lineage>
        <taxon>Eukaryota</taxon>
        <taxon>Metazoa</taxon>
        <taxon>Ecdysozoa</taxon>
        <taxon>Arthropoda</taxon>
        <taxon>Hexapoda</taxon>
        <taxon>Insecta</taxon>
        <taxon>Pterygota</taxon>
        <taxon>Neoptera</taxon>
        <taxon>Endopterygota</taxon>
        <taxon>Diptera</taxon>
        <taxon>Brachycera</taxon>
        <taxon>Muscomorpha</taxon>
        <taxon>Hippoboscoidea</taxon>
        <taxon>Glossinidae</taxon>
        <taxon>Glossina</taxon>
    </lineage>
</organism>
<dbReference type="PANTHER" id="PTHR46455">
    <property type="entry name" value="SET AND MYND DOMAIN CONTAINING, ARTHROPOD-SPECIFIC, MEMBER 4, ISOFORM A"/>
    <property type="match status" value="1"/>
</dbReference>
<gene>
    <name evidence="3" type="primary">LOC119642833</name>
</gene>
<dbReference type="InterPro" id="IPR053010">
    <property type="entry name" value="SET_SmydA-8"/>
</dbReference>
<protein>
    <submittedName>
        <fullName evidence="3">SET domain-containing protein SmydA-8-like</fullName>
    </submittedName>
</protein>
<dbReference type="Gene3D" id="6.10.140.2220">
    <property type="match status" value="1"/>
</dbReference>
<dbReference type="AlphaFoldDB" id="A0A9C5ZG17"/>
<dbReference type="InterPro" id="IPR046341">
    <property type="entry name" value="SET_dom_sf"/>
</dbReference>
<dbReference type="InterPro" id="IPR001214">
    <property type="entry name" value="SET_dom"/>
</dbReference>
<name>A0A9C5ZG17_9MUSC</name>
<dbReference type="SUPFAM" id="SSF82199">
    <property type="entry name" value="SET domain"/>
    <property type="match status" value="1"/>
</dbReference>
<dbReference type="Pfam" id="PF00856">
    <property type="entry name" value="SET"/>
    <property type="match status" value="1"/>
</dbReference>
<sequence length="490" mass="56455">MNSKSCLEMGDDTLHNVYTIERNKTLGRHVVATKKLGVGETILLEQPILIAASNNEIRCVNCFKLTESHCEFCKIMPLCGTCQQHNQPECEKLSSMKGLQTDELIKYNETYSIIKCLLIKENIKTEKYFAQFLEAESHIEQRRNSVIWRKYQQNIVEPIIKSGFAKYLRFASIINEDFLQLLCALIDVNAFEIRAPDGNPMKGLYVQAALLSHDCVANTVISIDSSYRMKIYASQEIEPGQIITNCYINVLLGTRERRRILWESKYFHCNCLRCNDPTELNSHISSLLCSKCQGRTLSGYLVENVDAGNYQCLVCCHQKPANEVNEYLKFMQTRILEVQGNINQLEKILSRLSMALHPRHYLIVDVKQNIASLLRSVINDTTQCPGIPVYERTIELCQSILQVLKLILPGVSRLKAITLYELASTQAEYRRLLYQKKVIDKTKLREYLQEAEKTLRESIRMLLYEPKATPEARLTHSMLQEFKYLQTDIK</sequence>
<evidence type="ECO:0000313" key="3">
    <source>
        <dbReference type="RefSeq" id="XP_037898046.1"/>
    </source>
</evidence>
<dbReference type="Gene3D" id="1.10.220.160">
    <property type="match status" value="1"/>
</dbReference>
<dbReference type="GO" id="GO:0008276">
    <property type="term" value="F:protein methyltransferase activity"/>
    <property type="evidence" value="ECO:0007669"/>
    <property type="project" value="UniProtKB-ARBA"/>
</dbReference>
<keyword evidence="2" id="KW-1185">Reference proteome</keyword>
<dbReference type="PROSITE" id="PS50280">
    <property type="entry name" value="SET"/>
    <property type="match status" value="1"/>
</dbReference>
<dbReference type="CDD" id="cd20071">
    <property type="entry name" value="SET_SMYD"/>
    <property type="match status" value="1"/>
</dbReference>
<dbReference type="PANTHER" id="PTHR46455:SF6">
    <property type="entry name" value="RE22408P-RELATED"/>
    <property type="match status" value="1"/>
</dbReference>
<reference evidence="3" key="1">
    <citation type="submission" date="2025-08" db="UniProtKB">
        <authorList>
            <consortium name="RefSeq"/>
        </authorList>
    </citation>
    <scope>IDENTIFICATION</scope>
    <source>
        <tissue evidence="3">Whole body pupa</tissue>
    </source>
</reference>
<dbReference type="Proteomes" id="UP000092443">
    <property type="component" value="Unplaced"/>
</dbReference>
<dbReference type="Gene3D" id="2.170.270.10">
    <property type="entry name" value="SET domain"/>
    <property type="match status" value="1"/>
</dbReference>